<dbReference type="GO" id="GO:0045296">
    <property type="term" value="F:cadherin binding"/>
    <property type="evidence" value="ECO:0007669"/>
    <property type="project" value="TreeGrafter"/>
</dbReference>
<proteinExistence type="predicted"/>
<evidence type="ECO:0000256" key="4">
    <source>
        <dbReference type="ARBA" id="ARBA00023136"/>
    </source>
</evidence>
<dbReference type="PROSITE" id="PS00232">
    <property type="entry name" value="CADHERIN_1"/>
    <property type="match status" value="2"/>
</dbReference>
<dbReference type="InterPro" id="IPR002126">
    <property type="entry name" value="Cadherin-like_dom"/>
</dbReference>
<evidence type="ECO:0000256" key="2">
    <source>
        <dbReference type="ARBA" id="ARBA00022737"/>
    </source>
</evidence>
<dbReference type="GO" id="GO:0005509">
    <property type="term" value="F:calcium ion binding"/>
    <property type="evidence" value="ECO:0007669"/>
    <property type="project" value="UniProtKB-UniRule"/>
</dbReference>
<dbReference type="OrthoDB" id="6160405at2759"/>
<feature type="domain" description="Cadherin" evidence="6">
    <location>
        <begin position="196"/>
        <end position="296"/>
    </location>
</feature>
<evidence type="ECO:0000313" key="7">
    <source>
        <dbReference type="EMBL" id="CAG2237926.1"/>
    </source>
</evidence>
<comment type="caution">
    <text evidence="7">The sequence shown here is derived from an EMBL/GenBank/DDBJ whole genome shotgun (WGS) entry which is preliminary data.</text>
</comment>
<comment type="subcellular location">
    <subcellularLocation>
        <location evidence="1">Membrane</location>
    </subcellularLocation>
</comment>
<dbReference type="GO" id="GO:0016477">
    <property type="term" value="P:cell migration"/>
    <property type="evidence" value="ECO:0007669"/>
    <property type="project" value="TreeGrafter"/>
</dbReference>
<dbReference type="GO" id="GO:0031175">
    <property type="term" value="P:neuron projection development"/>
    <property type="evidence" value="ECO:0007669"/>
    <property type="project" value="TreeGrafter"/>
</dbReference>
<feature type="domain" description="Cadherin" evidence="6">
    <location>
        <begin position="56"/>
        <end position="195"/>
    </location>
</feature>
<evidence type="ECO:0000259" key="6">
    <source>
        <dbReference type="PROSITE" id="PS50268"/>
    </source>
</evidence>
<evidence type="ECO:0000256" key="5">
    <source>
        <dbReference type="PROSITE-ProRule" id="PRU00043"/>
    </source>
</evidence>
<sequence>MLPGEVTINSSLDREFTDTVTLTLTVEDMNAATASQTATTTLSVSILDVNDNGPVFSRNYYVNITEGKIIGPVITVAAYDPDNNPAITYRITKNYLTNTFSIDPKTGQITRNILIDVDRETQTIITIEVEANDTVFTSTTQGIVTATGHFDRENEATYILKVTVCDNALEPFDRKTSTASITVHITDVNDNVPYFPQTYYNVTVREDRNLKYPIMYVTAADRDINQSFRYSIEPDTDTERLFEINEHSGLISVNASLHNNYGEKHLIVWVEDIGGLKNSTRVTITVEDINGNAPVFLGLTAFYKIYEANGNLTNQCLCGSALESFLATKNAPNNTRCPQVNEIAETENFIFRYDPISHVMVAITNHKCYVYTASETESVDVHTSHGFHQLEMKLIDMVDSTSETYITMSHDELASLSKSTARLCNRVGWTTHKLN</sequence>
<evidence type="ECO:0000313" key="8">
    <source>
        <dbReference type="Proteomes" id="UP000683360"/>
    </source>
</evidence>
<protein>
    <submittedName>
        <fullName evidence="7">FAT4</fullName>
    </submittedName>
</protein>
<dbReference type="PRINTS" id="PR00205">
    <property type="entry name" value="CADHERIN"/>
</dbReference>
<dbReference type="InterPro" id="IPR020894">
    <property type="entry name" value="Cadherin_CS"/>
</dbReference>
<organism evidence="7 8">
    <name type="scientific">Mytilus edulis</name>
    <name type="common">Blue mussel</name>
    <dbReference type="NCBI Taxonomy" id="6550"/>
    <lineage>
        <taxon>Eukaryota</taxon>
        <taxon>Metazoa</taxon>
        <taxon>Spiralia</taxon>
        <taxon>Lophotrochozoa</taxon>
        <taxon>Mollusca</taxon>
        <taxon>Bivalvia</taxon>
        <taxon>Autobranchia</taxon>
        <taxon>Pteriomorphia</taxon>
        <taxon>Mytilida</taxon>
        <taxon>Mytiloidea</taxon>
        <taxon>Mytilidae</taxon>
        <taxon>Mytilinae</taxon>
        <taxon>Mytilus</taxon>
    </lineage>
</organism>
<keyword evidence="4" id="KW-0472">Membrane</keyword>
<reference evidence="7" key="1">
    <citation type="submission" date="2021-03" db="EMBL/GenBank/DDBJ databases">
        <authorList>
            <person name="Bekaert M."/>
        </authorList>
    </citation>
    <scope>NUCLEOTIDE SEQUENCE</scope>
</reference>
<keyword evidence="8" id="KW-1185">Reference proteome</keyword>
<evidence type="ECO:0000256" key="1">
    <source>
        <dbReference type="ARBA" id="ARBA00004370"/>
    </source>
</evidence>
<dbReference type="CDD" id="cd11304">
    <property type="entry name" value="Cadherin_repeat"/>
    <property type="match status" value="2"/>
</dbReference>
<dbReference type="GO" id="GO:0008013">
    <property type="term" value="F:beta-catenin binding"/>
    <property type="evidence" value="ECO:0007669"/>
    <property type="project" value="TreeGrafter"/>
</dbReference>
<dbReference type="InterPro" id="IPR039808">
    <property type="entry name" value="Cadherin"/>
</dbReference>
<dbReference type="PROSITE" id="PS50268">
    <property type="entry name" value="CADHERIN_2"/>
    <property type="match status" value="3"/>
</dbReference>
<dbReference type="Proteomes" id="UP000683360">
    <property type="component" value="Unassembled WGS sequence"/>
</dbReference>
<dbReference type="EMBL" id="CAJPWZ010002409">
    <property type="protein sequence ID" value="CAG2237926.1"/>
    <property type="molecule type" value="Genomic_DNA"/>
</dbReference>
<dbReference type="Gene3D" id="2.60.40.60">
    <property type="entry name" value="Cadherins"/>
    <property type="match status" value="4"/>
</dbReference>
<name>A0A8S3U2R9_MYTED</name>
<dbReference type="SUPFAM" id="SSF49313">
    <property type="entry name" value="Cadherin-like"/>
    <property type="match status" value="4"/>
</dbReference>
<feature type="domain" description="Cadherin" evidence="6">
    <location>
        <begin position="4"/>
        <end position="56"/>
    </location>
</feature>
<dbReference type="PANTHER" id="PTHR24027">
    <property type="entry name" value="CADHERIN-23"/>
    <property type="match status" value="1"/>
</dbReference>
<accession>A0A8S3U2R9</accession>
<dbReference type="Pfam" id="PF00028">
    <property type="entry name" value="Cadherin"/>
    <property type="match status" value="2"/>
</dbReference>
<dbReference type="PANTHER" id="PTHR24027:SF438">
    <property type="entry name" value="CADHERIN 23"/>
    <property type="match status" value="1"/>
</dbReference>
<evidence type="ECO:0000256" key="3">
    <source>
        <dbReference type="ARBA" id="ARBA00022837"/>
    </source>
</evidence>
<keyword evidence="3 5" id="KW-0106">Calcium</keyword>
<gene>
    <name evidence="7" type="ORF">MEDL_50367</name>
</gene>
<keyword evidence="2" id="KW-0677">Repeat</keyword>
<dbReference type="SMART" id="SM00112">
    <property type="entry name" value="CA"/>
    <property type="match status" value="2"/>
</dbReference>
<dbReference type="AlphaFoldDB" id="A0A8S3U2R9"/>
<dbReference type="GO" id="GO:0007156">
    <property type="term" value="P:homophilic cell adhesion via plasma membrane adhesion molecules"/>
    <property type="evidence" value="ECO:0007669"/>
    <property type="project" value="InterPro"/>
</dbReference>
<dbReference type="GO" id="GO:0016342">
    <property type="term" value="C:catenin complex"/>
    <property type="evidence" value="ECO:0007669"/>
    <property type="project" value="TreeGrafter"/>
</dbReference>
<dbReference type="InterPro" id="IPR015919">
    <property type="entry name" value="Cadherin-like_sf"/>
</dbReference>